<evidence type="ECO:0000256" key="2">
    <source>
        <dbReference type="ARBA" id="ARBA00022723"/>
    </source>
</evidence>
<evidence type="ECO:0000256" key="1">
    <source>
        <dbReference type="ARBA" id="ARBA00007749"/>
    </source>
</evidence>
<dbReference type="InterPro" id="IPR036866">
    <property type="entry name" value="RibonucZ/Hydroxyglut_hydro"/>
</dbReference>
<evidence type="ECO:0000259" key="6">
    <source>
        <dbReference type="SMART" id="SM00849"/>
    </source>
</evidence>
<keyword evidence="5" id="KW-0732">Signal</keyword>
<dbReference type="RefSeq" id="WP_377321543.1">
    <property type="nucleotide sequence ID" value="NZ_JBHSNF010000003.1"/>
</dbReference>
<feature type="signal peptide" evidence="5">
    <location>
        <begin position="1"/>
        <end position="20"/>
    </location>
</feature>
<keyword evidence="8" id="KW-1185">Reference proteome</keyword>
<comment type="caution">
    <text evidence="7">The sequence shown here is derived from an EMBL/GenBank/DDBJ whole genome shotgun (WGS) entry which is preliminary data.</text>
</comment>
<reference evidence="8" key="1">
    <citation type="journal article" date="2019" name="Int. J. Syst. Evol. Microbiol.">
        <title>The Global Catalogue of Microorganisms (GCM) 10K type strain sequencing project: providing services to taxonomists for standard genome sequencing and annotation.</title>
        <authorList>
            <consortium name="The Broad Institute Genomics Platform"/>
            <consortium name="The Broad Institute Genome Sequencing Center for Infectious Disease"/>
            <person name="Wu L."/>
            <person name="Ma J."/>
        </authorList>
    </citation>
    <scope>NUCLEOTIDE SEQUENCE [LARGE SCALE GENOMIC DNA]</scope>
    <source>
        <strain evidence="8">CGMCC 1.16619</strain>
    </source>
</reference>
<dbReference type="InterPro" id="IPR001279">
    <property type="entry name" value="Metallo-B-lactamas"/>
</dbReference>
<name>A0ABW0QQY3_9GAMM</name>
<comment type="similarity">
    <text evidence="1">Belongs to the metallo-beta-lactamase superfamily.</text>
</comment>
<keyword evidence="2" id="KW-0479">Metal-binding</keyword>
<protein>
    <submittedName>
        <fullName evidence="7">N-acyl homoserine lactonase family protein</fullName>
    </submittedName>
</protein>
<dbReference type="CDD" id="cd07729">
    <property type="entry name" value="AHL_lactonase_MBL-fold"/>
    <property type="match status" value="1"/>
</dbReference>
<dbReference type="Pfam" id="PF00753">
    <property type="entry name" value="Lactamase_B"/>
    <property type="match status" value="1"/>
</dbReference>
<gene>
    <name evidence="7" type="ORF">ACFPPA_15590</name>
</gene>
<evidence type="ECO:0000313" key="7">
    <source>
        <dbReference type="EMBL" id="MFC5527163.1"/>
    </source>
</evidence>
<evidence type="ECO:0000256" key="4">
    <source>
        <dbReference type="ARBA" id="ARBA00022833"/>
    </source>
</evidence>
<dbReference type="PANTHER" id="PTHR42978">
    <property type="entry name" value="QUORUM-QUENCHING LACTONASE YTNP-RELATED-RELATED"/>
    <property type="match status" value="1"/>
</dbReference>
<evidence type="ECO:0000313" key="8">
    <source>
        <dbReference type="Proteomes" id="UP001596114"/>
    </source>
</evidence>
<dbReference type="PANTHER" id="PTHR42978:SF3">
    <property type="entry name" value="BLR3078 PROTEIN"/>
    <property type="match status" value="1"/>
</dbReference>
<organism evidence="7 8">
    <name type="scientific">Rhodanobacter ginsengisoli</name>
    <dbReference type="NCBI Taxonomy" id="418646"/>
    <lineage>
        <taxon>Bacteria</taxon>
        <taxon>Pseudomonadati</taxon>
        <taxon>Pseudomonadota</taxon>
        <taxon>Gammaproteobacteria</taxon>
        <taxon>Lysobacterales</taxon>
        <taxon>Rhodanobacteraceae</taxon>
        <taxon>Rhodanobacter</taxon>
    </lineage>
</organism>
<evidence type="ECO:0000256" key="3">
    <source>
        <dbReference type="ARBA" id="ARBA00022801"/>
    </source>
</evidence>
<dbReference type="Proteomes" id="UP001596114">
    <property type="component" value="Unassembled WGS sequence"/>
</dbReference>
<dbReference type="SUPFAM" id="SSF56281">
    <property type="entry name" value="Metallo-hydrolase/oxidoreductase"/>
    <property type="match status" value="1"/>
</dbReference>
<keyword evidence="4" id="KW-0862">Zinc</keyword>
<sequence>MPRITCGLLFVALVAFATFARSTDAPTGIRLYLLDCGRLDMRDMGMFDDSGALDGKPGTMSVPCFLIRHPRGYLLWDTGLGDALADHPGGVDFSPAIHGSIRIRLVDQLKALGLKPSDIDYLAFSHWHVDHTGNANLFGDATWILQRRELAAATGPTPPPFEPLAAIAAYRHAKIRLVDGDTDVFGDGSVELLLLPGHTPGHQSLQLRLPHAGVVLLSGDLYHSREARRLRRVPRVNVDRAATLVSMQRFEAIAARAHARVVIQHDPRDIALLPPFPAYLH</sequence>
<dbReference type="InterPro" id="IPR051013">
    <property type="entry name" value="MBL_superfamily_lactonases"/>
</dbReference>
<dbReference type="EMBL" id="JBHSNF010000003">
    <property type="protein sequence ID" value="MFC5527163.1"/>
    <property type="molecule type" value="Genomic_DNA"/>
</dbReference>
<evidence type="ECO:0000256" key="5">
    <source>
        <dbReference type="SAM" id="SignalP"/>
    </source>
</evidence>
<dbReference type="SMART" id="SM00849">
    <property type="entry name" value="Lactamase_B"/>
    <property type="match status" value="1"/>
</dbReference>
<dbReference type="Gene3D" id="3.60.15.10">
    <property type="entry name" value="Ribonuclease Z/Hydroxyacylglutathione hydrolase-like"/>
    <property type="match status" value="1"/>
</dbReference>
<proteinExistence type="inferred from homology"/>
<feature type="chain" id="PRO_5047304152" evidence="5">
    <location>
        <begin position="21"/>
        <end position="281"/>
    </location>
</feature>
<feature type="domain" description="Metallo-beta-lactamase" evidence="6">
    <location>
        <begin position="61"/>
        <end position="258"/>
    </location>
</feature>
<accession>A0ABW0QQY3</accession>
<keyword evidence="3" id="KW-0378">Hydrolase</keyword>